<dbReference type="PRINTS" id="PR01210">
    <property type="entry name" value="GGTRANSPTASE"/>
</dbReference>
<dbReference type="Pfam" id="PF01019">
    <property type="entry name" value="G_glu_transpept"/>
    <property type="match status" value="1"/>
</dbReference>
<gene>
    <name evidence="1" type="ORF">SMF913_10184</name>
</gene>
<dbReference type="Gene3D" id="3.60.20.40">
    <property type="match status" value="1"/>
</dbReference>
<protein>
    <recommendedName>
        <fullName evidence="3">Gamma-glutamyltransferase</fullName>
    </recommendedName>
</protein>
<dbReference type="EMBL" id="LJIW01000001">
    <property type="protein sequence ID" value="PNG94159.1"/>
    <property type="molecule type" value="Genomic_DNA"/>
</dbReference>
<evidence type="ECO:0008006" key="3">
    <source>
        <dbReference type="Google" id="ProtNLM"/>
    </source>
</evidence>
<sequence>MFESQTYAASPRDSAPRRAPVLSAGGMAASAHPAVTFAGAAVLADGGNAVDAALAMAAQSWIALPGQCGVGGDAFAVVREPDGRVWTVCGSGYGPDGGDHAFYTDRGLTAVPATGPLSVAVPGVPAALAALHAESGSRELPALWERAARTAEEGLPCTAKTRGDIADTVMALRADVGAARALLPGNRLPEVGQRLPQPDLARTIRALAADPAGFYTGAFAERAVAALKDAGAPFSGEEWALCGDVTPQPAVTGSYAGRTVHQTPPPSPGWMVVQQAALCDGRLADLEWLGAEAVHLLASAARLAFAERVERCGSDSETWRESLTPEAIEVARKRISLGDIPRGYARAADGDTTSMVAVDAEGRAVSLIHSLAFTFGSKTTLPGTGVLLNNRLGRGAYLIPGHPNGVKPRRRPLHTLNAWLVTNAAGELEHVGNTPGGDGQVQWNTQMLSHLLDHGLDPQAAVDAPRFTVHPGSDADVLGRPDELRCETRLGGSVLDALRARGHAVRESGAWDAGGSGMVISADAGSGCLLGGADSRQDGVALGV</sequence>
<reference evidence="1 2" key="1">
    <citation type="submission" date="2015-09" db="EMBL/GenBank/DDBJ databases">
        <title>Genome sequence, genome mining and natural product profiling of a biocontrol bacterium Streptomyces malaysiensis F913.</title>
        <authorList>
            <person name="Xu Y."/>
            <person name="Wei J."/>
            <person name="Xie J."/>
            <person name="Li T."/>
            <person name="Zhou Z."/>
        </authorList>
    </citation>
    <scope>NUCLEOTIDE SEQUENCE [LARGE SCALE GENOMIC DNA]</scope>
    <source>
        <strain evidence="1 2">F913</strain>
    </source>
</reference>
<dbReference type="PANTHER" id="PTHR43881:SF1">
    <property type="entry name" value="GAMMA-GLUTAMYLTRANSPEPTIDASE (AFU_ORTHOLOGUE AFUA_4G13580)"/>
    <property type="match status" value="1"/>
</dbReference>
<dbReference type="Gene3D" id="1.10.246.130">
    <property type="match status" value="1"/>
</dbReference>
<keyword evidence="2" id="KW-1185">Reference proteome</keyword>
<dbReference type="InterPro" id="IPR052896">
    <property type="entry name" value="GGT-like_enzyme"/>
</dbReference>
<dbReference type="SUPFAM" id="SSF56235">
    <property type="entry name" value="N-terminal nucleophile aminohydrolases (Ntn hydrolases)"/>
    <property type="match status" value="1"/>
</dbReference>
<dbReference type="RefSeq" id="WP_214609247.1">
    <property type="nucleotide sequence ID" value="NZ_LJIW01000001.1"/>
</dbReference>
<name>A0A2J7Z1W0_STRMQ</name>
<dbReference type="PANTHER" id="PTHR43881">
    <property type="entry name" value="GAMMA-GLUTAMYLTRANSPEPTIDASE (AFU_ORTHOLOGUE AFUA_4G13580)"/>
    <property type="match status" value="1"/>
</dbReference>
<dbReference type="AlphaFoldDB" id="A0A2J7Z1W0"/>
<organism evidence="1 2">
    <name type="scientific">Streptomyces malaysiensis</name>
    <dbReference type="NCBI Taxonomy" id="92644"/>
    <lineage>
        <taxon>Bacteria</taxon>
        <taxon>Bacillati</taxon>
        <taxon>Actinomycetota</taxon>
        <taxon>Actinomycetes</taxon>
        <taxon>Kitasatosporales</taxon>
        <taxon>Streptomycetaceae</taxon>
        <taxon>Streptomyces</taxon>
        <taxon>Streptomyces violaceusniger group</taxon>
    </lineage>
</organism>
<proteinExistence type="predicted"/>
<dbReference type="InterPro" id="IPR043138">
    <property type="entry name" value="GGT_lsub"/>
</dbReference>
<dbReference type="Proteomes" id="UP000236520">
    <property type="component" value="Unassembled WGS sequence"/>
</dbReference>
<dbReference type="InterPro" id="IPR029055">
    <property type="entry name" value="Ntn_hydrolases_N"/>
</dbReference>
<dbReference type="InterPro" id="IPR043137">
    <property type="entry name" value="GGT_ssub_C"/>
</dbReference>
<comment type="caution">
    <text evidence="1">The sequence shown here is derived from an EMBL/GenBank/DDBJ whole genome shotgun (WGS) entry which is preliminary data.</text>
</comment>
<evidence type="ECO:0000313" key="1">
    <source>
        <dbReference type="EMBL" id="PNG94159.1"/>
    </source>
</evidence>
<evidence type="ECO:0000313" key="2">
    <source>
        <dbReference type="Proteomes" id="UP000236520"/>
    </source>
</evidence>
<accession>A0A2J7Z1W0</accession>